<dbReference type="AlphaFoldDB" id="B7P4E8"/>
<evidence type="ECO:0000256" key="1">
    <source>
        <dbReference type="SAM" id="MobiDB-lite"/>
    </source>
</evidence>
<gene>
    <name evidence="2" type="ORF">IscW_ISCW015813</name>
</gene>
<dbReference type="EMBL" id="DS635313">
    <property type="protein sequence ID" value="EEC01470.1"/>
    <property type="molecule type" value="Genomic_DNA"/>
</dbReference>
<sequence length="105" mass="10988">MAQSVADAGTVTDGRQRGGSSTNTAHRVKQPRQQSSQAPGASAAAAANCGPTAGACPACQWKPRTELRAEGRHGDFSSCPLADNKRSKYRRPLLGGWPTPDPETN</sequence>
<name>B7P4E8_IXOSC</name>
<reference evidence="2 4" key="1">
    <citation type="submission" date="2008-03" db="EMBL/GenBank/DDBJ databases">
        <title>Annotation of Ixodes scapularis.</title>
        <authorList>
            <consortium name="Ixodes scapularis Genome Project Consortium"/>
            <person name="Caler E."/>
            <person name="Hannick L.I."/>
            <person name="Bidwell S."/>
            <person name="Joardar V."/>
            <person name="Thiagarajan M."/>
            <person name="Amedeo P."/>
            <person name="Galinsky K.J."/>
            <person name="Schobel S."/>
            <person name="Inman J."/>
            <person name="Hostetler J."/>
            <person name="Miller J."/>
            <person name="Hammond M."/>
            <person name="Megy K."/>
            <person name="Lawson D."/>
            <person name="Kodira C."/>
            <person name="Sutton G."/>
            <person name="Meyer J."/>
            <person name="Hill C.A."/>
            <person name="Birren B."/>
            <person name="Nene V."/>
            <person name="Collins F."/>
            <person name="Alarcon-Chaidez F."/>
            <person name="Wikel S."/>
            <person name="Strausberg R."/>
        </authorList>
    </citation>
    <scope>NUCLEOTIDE SEQUENCE [LARGE SCALE GENOMIC DNA]</scope>
    <source>
        <strain evidence="4">Wikel</strain>
        <strain evidence="2">Wikel colony</strain>
    </source>
</reference>
<dbReference type="VEuPathDB" id="VectorBase:ISCW015813"/>
<proteinExistence type="predicted"/>
<dbReference type="InParanoid" id="B7P4E8"/>
<protein>
    <submittedName>
        <fullName evidence="2 3">Uncharacterized protein</fullName>
    </submittedName>
</protein>
<reference evidence="3" key="2">
    <citation type="submission" date="2020-05" db="UniProtKB">
        <authorList>
            <consortium name="EnsemblMetazoa"/>
        </authorList>
    </citation>
    <scope>IDENTIFICATION</scope>
    <source>
        <strain evidence="3">wikel</strain>
    </source>
</reference>
<evidence type="ECO:0000313" key="3">
    <source>
        <dbReference type="EnsemblMetazoa" id="ISCW015813-PA"/>
    </source>
</evidence>
<accession>B7P4E8</accession>
<feature type="compositionally biased region" description="Low complexity" evidence="1">
    <location>
        <begin position="33"/>
        <end position="55"/>
    </location>
</feature>
<evidence type="ECO:0000313" key="4">
    <source>
        <dbReference type="Proteomes" id="UP000001555"/>
    </source>
</evidence>
<dbReference type="HOGENOM" id="CLU_2239490_0_0_1"/>
<dbReference type="EnsemblMetazoa" id="ISCW015813-RA">
    <property type="protein sequence ID" value="ISCW015813-PA"/>
    <property type="gene ID" value="ISCW015813"/>
</dbReference>
<evidence type="ECO:0000313" key="2">
    <source>
        <dbReference type="EMBL" id="EEC01470.1"/>
    </source>
</evidence>
<keyword evidence="4" id="KW-1185">Reference proteome</keyword>
<dbReference type="Proteomes" id="UP000001555">
    <property type="component" value="Unassembled WGS sequence"/>
</dbReference>
<dbReference type="EMBL" id="ABJB010655959">
    <property type="status" value="NOT_ANNOTATED_CDS"/>
    <property type="molecule type" value="Genomic_DNA"/>
</dbReference>
<organism>
    <name type="scientific">Ixodes scapularis</name>
    <name type="common">Black-legged tick</name>
    <name type="synonym">Deer tick</name>
    <dbReference type="NCBI Taxonomy" id="6945"/>
    <lineage>
        <taxon>Eukaryota</taxon>
        <taxon>Metazoa</taxon>
        <taxon>Ecdysozoa</taxon>
        <taxon>Arthropoda</taxon>
        <taxon>Chelicerata</taxon>
        <taxon>Arachnida</taxon>
        <taxon>Acari</taxon>
        <taxon>Parasitiformes</taxon>
        <taxon>Ixodida</taxon>
        <taxon>Ixodoidea</taxon>
        <taxon>Ixodidae</taxon>
        <taxon>Ixodinae</taxon>
        <taxon>Ixodes</taxon>
    </lineage>
</organism>
<dbReference type="PaxDb" id="6945-B7P4E8"/>
<feature type="region of interest" description="Disordered" evidence="1">
    <location>
        <begin position="1"/>
        <end position="55"/>
    </location>
</feature>
<feature type="region of interest" description="Disordered" evidence="1">
    <location>
        <begin position="69"/>
        <end position="105"/>
    </location>
</feature>
<dbReference type="VEuPathDB" id="VectorBase:ISCI015813"/>